<dbReference type="GO" id="GO:0016628">
    <property type="term" value="F:oxidoreductase activity, acting on the CH-CH group of donors, NAD or NADP as acceptor"/>
    <property type="evidence" value="ECO:0007669"/>
    <property type="project" value="InterPro"/>
</dbReference>
<name>A0AA38GBZ5_TAXCH</name>
<evidence type="ECO:0000313" key="3">
    <source>
        <dbReference type="EMBL" id="KAH9318782.1"/>
    </source>
</evidence>
<protein>
    <recommendedName>
        <fullName evidence="2">Alcohol dehydrogenase-like C-terminal domain-containing protein</fullName>
    </recommendedName>
</protein>
<dbReference type="InterPro" id="IPR036291">
    <property type="entry name" value="NAD(P)-bd_dom_sf"/>
</dbReference>
<feature type="non-terminal residue" evidence="3">
    <location>
        <position position="125"/>
    </location>
</feature>
<gene>
    <name evidence="3" type="ORF">KI387_020551</name>
</gene>
<feature type="domain" description="Alcohol dehydrogenase-like C-terminal" evidence="2">
    <location>
        <begin position="30"/>
        <end position="121"/>
    </location>
</feature>
<dbReference type="PANTHER" id="PTHR43205">
    <property type="entry name" value="PROSTAGLANDIN REDUCTASE"/>
    <property type="match status" value="1"/>
</dbReference>
<evidence type="ECO:0000259" key="2">
    <source>
        <dbReference type="Pfam" id="PF00107"/>
    </source>
</evidence>
<sequence length="125" mass="13598">MPGMTAWVGLVLLGEPKAGEQVFVSSAAGGVGLIVGQLAKIRGCRVVGSVGTDQKAKMVKEEFGFDDVFNYNSEPDWDATLARYFPKGIDIYFDNVGGKMLESVLNHINMNARIPVCGMISQYYE</sequence>
<keyword evidence="1" id="KW-0560">Oxidoreductase</keyword>
<dbReference type="Pfam" id="PF00107">
    <property type="entry name" value="ADH_zinc_N"/>
    <property type="match status" value="1"/>
</dbReference>
<organism evidence="3 4">
    <name type="scientific">Taxus chinensis</name>
    <name type="common">Chinese yew</name>
    <name type="synonym">Taxus wallichiana var. chinensis</name>
    <dbReference type="NCBI Taxonomy" id="29808"/>
    <lineage>
        <taxon>Eukaryota</taxon>
        <taxon>Viridiplantae</taxon>
        <taxon>Streptophyta</taxon>
        <taxon>Embryophyta</taxon>
        <taxon>Tracheophyta</taxon>
        <taxon>Spermatophyta</taxon>
        <taxon>Pinopsida</taxon>
        <taxon>Pinidae</taxon>
        <taxon>Conifers II</taxon>
        <taxon>Cupressales</taxon>
        <taxon>Taxaceae</taxon>
        <taxon>Taxus</taxon>
    </lineage>
</organism>
<dbReference type="InterPro" id="IPR013149">
    <property type="entry name" value="ADH-like_C"/>
</dbReference>
<keyword evidence="4" id="KW-1185">Reference proteome</keyword>
<feature type="non-terminal residue" evidence="3">
    <location>
        <position position="1"/>
    </location>
</feature>
<dbReference type="InterPro" id="IPR045010">
    <property type="entry name" value="MDR_fam"/>
</dbReference>
<dbReference type="EMBL" id="JAHRHJ020000004">
    <property type="protein sequence ID" value="KAH9318782.1"/>
    <property type="molecule type" value="Genomic_DNA"/>
</dbReference>
<dbReference type="PANTHER" id="PTHR43205:SF7">
    <property type="entry name" value="PROSTAGLANDIN REDUCTASE 1"/>
    <property type="match status" value="1"/>
</dbReference>
<proteinExistence type="predicted"/>
<dbReference type="FunFam" id="3.40.50.720:FF:000121">
    <property type="entry name" value="Prostaglandin reductase 2"/>
    <property type="match status" value="1"/>
</dbReference>
<dbReference type="AlphaFoldDB" id="A0AA38GBZ5"/>
<evidence type="ECO:0000313" key="4">
    <source>
        <dbReference type="Proteomes" id="UP000824469"/>
    </source>
</evidence>
<reference evidence="3 4" key="1">
    <citation type="journal article" date="2021" name="Nat. Plants">
        <title>The Taxus genome provides insights into paclitaxel biosynthesis.</title>
        <authorList>
            <person name="Xiong X."/>
            <person name="Gou J."/>
            <person name="Liao Q."/>
            <person name="Li Y."/>
            <person name="Zhou Q."/>
            <person name="Bi G."/>
            <person name="Li C."/>
            <person name="Du R."/>
            <person name="Wang X."/>
            <person name="Sun T."/>
            <person name="Guo L."/>
            <person name="Liang H."/>
            <person name="Lu P."/>
            <person name="Wu Y."/>
            <person name="Zhang Z."/>
            <person name="Ro D.K."/>
            <person name="Shang Y."/>
            <person name="Huang S."/>
            <person name="Yan J."/>
        </authorList>
    </citation>
    <scope>NUCLEOTIDE SEQUENCE [LARGE SCALE GENOMIC DNA]</scope>
    <source>
        <strain evidence="3">Ta-2019</strain>
    </source>
</reference>
<dbReference type="Gene3D" id="3.40.50.720">
    <property type="entry name" value="NAD(P)-binding Rossmann-like Domain"/>
    <property type="match status" value="1"/>
</dbReference>
<comment type="caution">
    <text evidence="3">The sequence shown here is derived from an EMBL/GenBank/DDBJ whole genome shotgun (WGS) entry which is preliminary data.</text>
</comment>
<dbReference type="Proteomes" id="UP000824469">
    <property type="component" value="Unassembled WGS sequence"/>
</dbReference>
<dbReference type="SUPFAM" id="SSF51735">
    <property type="entry name" value="NAD(P)-binding Rossmann-fold domains"/>
    <property type="match status" value="1"/>
</dbReference>
<evidence type="ECO:0000256" key="1">
    <source>
        <dbReference type="ARBA" id="ARBA00023002"/>
    </source>
</evidence>
<accession>A0AA38GBZ5</accession>
<dbReference type="OMA" id="YKTESTR"/>